<feature type="compositionally biased region" description="Basic and acidic residues" evidence="1">
    <location>
        <begin position="285"/>
        <end position="296"/>
    </location>
</feature>
<keyword evidence="3" id="KW-1185">Reference proteome</keyword>
<gene>
    <name evidence="2" type="ORF">CALMAC_LOCUS1114</name>
</gene>
<reference evidence="2 3" key="1">
    <citation type="submission" date="2019-01" db="EMBL/GenBank/DDBJ databases">
        <authorList>
            <person name="Sayadi A."/>
        </authorList>
    </citation>
    <scope>NUCLEOTIDE SEQUENCE [LARGE SCALE GENOMIC DNA]</scope>
</reference>
<dbReference type="OrthoDB" id="6381026at2759"/>
<dbReference type="Proteomes" id="UP000410492">
    <property type="component" value="Unassembled WGS sequence"/>
</dbReference>
<evidence type="ECO:0000256" key="1">
    <source>
        <dbReference type="SAM" id="MobiDB-lite"/>
    </source>
</evidence>
<proteinExistence type="predicted"/>
<feature type="compositionally biased region" description="Basic and acidic residues" evidence="1">
    <location>
        <begin position="312"/>
        <end position="322"/>
    </location>
</feature>
<name>A0A653BHP9_CALMS</name>
<feature type="non-terminal residue" evidence="2">
    <location>
        <position position="337"/>
    </location>
</feature>
<accession>A0A653BHP9</accession>
<protein>
    <submittedName>
        <fullName evidence="2">Uncharacterized protein</fullName>
    </submittedName>
</protein>
<dbReference type="Gene3D" id="3.10.110.10">
    <property type="entry name" value="Ubiquitin Conjugating Enzyme"/>
    <property type="match status" value="1"/>
</dbReference>
<organism evidence="2 3">
    <name type="scientific">Callosobruchus maculatus</name>
    <name type="common">Southern cowpea weevil</name>
    <name type="synonym">Pulse bruchid</name>
    <dbReference type="NCBI Taxonomy" id="64391"/>
    <lineage>
        <taxon>Eukaryota</taxon>
        <taxon>Metazoa</taxon>
        <taxon>Ecdysozoa</taxon>
        <taxon>Arthropoda</taxon>
        <taxon>Hexapoda</taxon>
        <taxon>Insecta</taxon>
        <taxon>Pterygota</taxon>
        <taxon>Neoptera</taxon>
        <taxon>Endopterygota</taxon>
        <taxon>Coleoptera</taxon>
        <taxon>Polyphaga</taxon>
        <taxon>Cucujiformia</taxon>
        <taxon>Chrysomeloidea</taxon>
        <taxon>Chrysomelidae</taxon>
        <taxon>Bruchinae</taxon>
        <taxon>Bruchini</taxon>
        <taxon>Callosobruchus</taxon>
    </lineage>
</organism>
<dbReference type="EMBL" id="CAACVG010001250">
    <property type="protein sequence ID" value="VEN35120.1"/>
    <property type="molecule type" value="Genomic_DNA"/>
</dbReference>
<feature type="compositionally biased region" description="Polar residues" evidence="1">
    <location>
        <begin position="328"/>
        <end position="337"/>
    </location>
</feature>
<feature type="region of interest" description="Disordered" evidence="1">
    <location>
        <begin position="278"/>
        <end position="337"/>
    </location>
</feature>
<evidence type="ECO:0000313" key="3">
    <source>
        <dbReference type="Proteomes" id="UP000410492"/>
    </source>
</evidence>
<evidence type="ECO:0000313" key="2">
    <source>
        <dbReference type="EMBL" id="VEN35120.1"/>
    </source>
</evidence>
<feature type="compositionally biased region" description="Low complexity" evidence="1">
    <location>
        <begin position="299"/>
        <end position="310"/>
    </location>
</feature>
<dbReference type="InterPro" id="IPR016135">
    <property type="entry name" value="UBQ-conjugating_enzyme/RWD"/>
</dbReference>
<dbReference type="AlphaFoldDB" id="A0A653BHP9"/>
<sequence length="337" mass="38383">MSGIAGARLAEERKAWRKEHPFVSDSTISLTGMNKCSNTLLASVVGTQALRNAKNTPFHHKFIMIGFVARPSKNPDGSLNLMNWECSIPGKKGFLQVSKLHELVFRNCDSPAFMPKKAEQLLYNKNNRTNQNRRKTKVYGLEEKGDQADDIQSILKILNETLNITCNFGDFRDFYRIGIPTGETVRPFVVETISYSLKTAIIANAKHLKGTGIFLTQDYTEADYNKRKILVTRLKEARKYKLNAKIKNNKLVINEVEYTIESLEREIPKVIEDAQATLQGAQENNEIRKDNERTEETTNQNQAVNNQNPQKDNNRRGQKKEVVPVLQSIPSTRSQRK</sequence>